<evidence type="ECO:0000256" key="1">
    <source>
        <dbReference type="SAM" id="Phobius"/>
    </source>
</evidence>
<feature type="transmembrane region" description="Helical" evidence="1">
    <location>
        <begin position="64"/>
        <end position="82"/>
    </location>
</feature>
<feature type="transmembrane region" description="Helical" evidence="1">
    <location>
        <begin position="156"/>
        <end position="173"/>
    </location>
</feature>
<keyword evidence="1" id="KW-1133">Transmembrane helix</keyword>
<name>A0ABD6LLU0_9FIRM</name>
<keyword evidence="1" id="KW-0812">Transmembrane</keyword>
<sequence length="176" mass="19818">MFLLLNLLLIFFGIGLFGLSYSLFRKSKEDKEGLKIYGAFGYGGVVLIVGGAGQIIGYYVSYPWWYSLVTLICLEIAVYFLIRPGFRKSNQGAWKRKNILKIIFDVVIVLSAILLACDLFGLRFSSIQSELARLSFSLGNIGEIWISDISRKAKNIYIALLIIAVVFIVIDLVRFI</sequence>
<feature type="transmembrane region" description="Helical" evidence="1">
    <location>
        <begin position="6"/>
        <end position="24"/>
    </location>
</feature>
<evidence type="ECO:0000313" key="3">
    <source>
        <dbReference type="Proteomes" id="UP000719916"/>
    </source>
</evidence>
<feature type="transmembrane region" description="Helical" evidence="1">
    <location>
        <begin position="102"/>
        <end position="122"/>
    </location>
</feature>
<comment type="caution">
    <text evidence="2">The sequence shown here is derived from an EMBL/GenBank/DDBJ whole genome shotgun (WGS) entry which is preliminary data.</text>
</comment>
<accession>A0ABD6LLU0</accession>
<dbReference type="Proteomes" id="UP000719916">
    <property type="component" value="Unassembled WGS sequence"/>
</dbReference>
<keyword evidence="1" id="KW-0472">Membrane</keyword>
<dbReference type="RefSeq" id="WP_002587951.1">
    <property type="nucleotide sequence ID" value="NZ_CAUBGG010000001.1"/>
</dbReference>
<dbReference type="EMBL" id="JAAISW010000039">
    <property type="protein sequence ID" value="NSJ45549.1"/>
    <property type="molecule type" value="Genomic_DNA"/>
</dbReference>
<dbReference type="AlphaFoldDB" id="A0ABD6LLU0"/>
<gene>
    <name evidence="2" type="ORF">G5B26_18575</name>
</gene>
<protein>
    <submittedName>
        <fullName evidence="2">Arginine:ornithine antiporter</fullName>
    </submittedName>
</protein>
<feature type="transmembrane region" description="Helical" evidence="1">
    <location>
        <begin position="36"/>
        <end position="58"/>
    </location>
</feature>
<evidence type="ECO:0000313" key="2">
    <source>
        <dbReference type="EMBL" id="NSJ45549.1"/>
    </source>
</evidence>
<proteinExistence type="predicted"/>
<organism evidence="2 3">
    <name type="scientific">Enterocloster clostridioformis</name>
    <dbReference type="NCBI Taxonomy" id="1531"/>
    <lineage>
        <taxon>Bacteria</taxon>
        <taxon>Bacillati</taxon>
        <taxon>Bacillota</taxon>
        <taxon>Clostridia</taxon>
        <taxon>Lachnospirales</taxon>
        <taxon>Lachnospiraceae</taxon>
        <taxon>Enterocloster</taxon>
    </lineage>
</organism>
<reference evidence="2 3" key="1">
    <citation type="journal article" date="2020" name="Cell Host Microbe">
        <title>Functional and Genomic Variation between Human-Derived Isolates of Lachnospiraceae Reveals Inter- and Intra-Species Diversity.</title>
        <authorList>
            <person name="Sorbara M.T."/>
            <person name="Littmann E.R."/>
            <person name="Fontana E."/>
            <person name="Moody T.U."/>
            <person name="Kohout C.E."/>
            <person name="Gjonbalaj M."/>
            <person name="Eaton V."/>
            <person name="Seok R."/>
            <person name="Leiner I.M."/>
            <person name="Pamer E.G."/>
        </authorList>
    </citation>
    <scope>NUCLEOTIDE SEQUENCE [LARGE SCALE GENOMIC DNA]</scope>
    <source>
        <strain evidence="2 3">MSK.2.26</strain>
    </source>
</reference>